<evidence type="ECO:0000313" key="2">
    <source>
        <dbReference type="EMBL" id="QGR16645.1"/>
    </source>
</evidence>
<organism evidence="2 3">
    <name type="scientific">Sulfurisphaera ohwakuensis</name>
    <dbReference type="NCBI Taxonomy" id="69656"/>
    <lineage>
        <taxon>Archaea</taxon>
        <taxon>Thermoproteota</taxon>
        <taxon>Thermoprotei</taxon>
        <taxon>Sulfolobales</taxon>
        <taxon>Sulfolobaceae</taxon>
        <taxon>Sulfurisphaera</taxon>
    </lineage>
</organism>
<dbReference type="RefSeq" id="WP_156014200.1">
    <property type="nucleotide sequence ID" value="NZ_CP045484.1"/>
</dbReference>
<name>A0A650CG35_SULOH</name>
<evidence type="ECO:0000313" key="1">
    <source>
        <dbReference type="EMBL" id="MBB5254040.1"/>
    </source>
</evidence>
<keyword evidence="3" id="KW-1185">Reference proteome</keyword>
<dbReference type="GeneID" id="42800612"/>
<dbReference type="EMBL" id="CP045484">
    <property type="protein sequence ID" value="QGR16645.1"/>
    <property type="molecule type" value="Genomic_DNA"/>
</dbReference>
<reference evidence="1 4" key="2">
    <citation type="submission" date="2020-08" db="EMBL/GenBank/DDBJ databases">
        <title>Genomic Encyclopedia of Type Strains, Phase IV (KMG-IV): sequencing the most valuable type-strain genomes for metagenomic binning, comparative biology and taxonomic classification.</title>
        <authorList>
            <person name="Goeker M."/>
        </authorList>
    </citation>
    <scope>NUCLEOTIDE SEQUENCE [LARGE SCALE GENOMIC DNA]</scope>
    <source>
        <strain evidence="1 4">DSM 12421</strain>
    </source>
</reference>
<dbReference type="KEGG" id="soh:D1869_05165"/>
<gene>
    <name evidence="2" type="ORF">D1869_05165</name>
    <name evidence="1" type="ORF">HNQ62_001813</name>
</gene>
<evidence type="ECO:0000313" key="3">
    <source>
        <dbReference type="Proteomes" id="UP000427373"/>
    </source>
</evidence>
<dbReference type="OrthoDB" id="44264at2157"/>
<sequence length="513" mass="58235">MESRKEERNESFILTEDVKVRQEKKLRIEQKATVSSETQPSVTATLTLQFPLPPKVMSVGELDTQFKIAEHNPTPIKLSFPQKPIVTVNSLDTTFSISEISVPIQKLHFQPPPTVMISSLDISFKVDEEKVKLPKLFFPPKVTVSVSSLDVSLSSKLTTFERNDKELLESKKKDVRLDVDFLNNFFSLTSSIIDVTNGTILIVYDENKPGIEDSLKYIATEIALFHGYETNPITISSVSDLTRIELKDVGTRSGIFVLKKDLCNSIQEIENILFDSLNGISGYKYSIIIMPKCLYNTLSPKILFKPKRIVIEKLTREEISTLAYLASGFQLDWKGYDALDRTRQMFEDLLSSARRWLRRNYISLDIPNLGNETDLHRNLKAFILKHLIENEKIDGKSIYVESYIGNLKPDIYVIDRNLAIDAKTSIGHLPSDELLDVQKYAGFAKSIWAVMRPIAVLLDLDGIIGRLKDSDRQGIDMEVLIPVKDKLVTLEEFINEGKKYMAELLQGGRRAKP</sequence>
<dbReference type="Proteomes" id="UP000582213">
    <property type="component" value="Unassembled WGS sequence"/>
</dbReference>
<dbReference type="Proteomes" id="UP000427373">
    <property type="component" value="Chromosome"/>
</dbReference>
<reference evidence="2 3" key="1">
    <citation type="submission" date="2019-10" db="EMBL/GenBank/DDBJ databases">
        <title>Genome Sequences from Six Type Strain Members of the Archaeal Family Sulfolobaceae: Acidianus ambivalens, Acidianus infernus, Metallosphaera prunae, Stygiolobus azoricus, Sulfolobus metallicus, and Sulfurisphaera ohwakuensis.</title>
        <authorList>
            <person name="Counts J.A."/>
            <person name="Kelly R.M."/>
        </authorList>
    </citation>
    <scope>NUCLEOTIDE SEQUENCE [LARGE SCALE GENOMIC DNA]</scope>
    <source>
        <strain evidence="2 3">TA-1</strain>
    </source>
</reference>
<protein>
    <submittedName>
        <fullName evidence="2">Uncharacterized protein</fullName>
    </submittedName>
</protein>
<evidence type="ECO:0000313" key="4">
    <source>
        <dbReference type="Proteomes" id="UP000582213"/>
    </source>
</evidence>
<dbReference type="EMBL" id="JACHFY010000010">
    <property type="protein sequence ID" value="MBB5254040.1"/>
    <property type="molecule type" value="Genomic_DNA"/>
</dbReference>
<dbReference type="AlphaFoldDB" id="A0A650CG35"/>
<accession>A0A650CG35</accession>
<proteinExistence type="predicted"/>